<accession>A0ACC2R7A9</accession>
<proteinExistence type="predicted"/>
<name>A0ACC2R7A9_9NEOP</name>
<comment type="caution">
    <text evidence="1">The sequence shown here is derived from an EMBL/GenBank/DDBJ whole genome shotgun (WGS) entry which is preliminary data.</text>
</comment>
<keyword evidence="2" id="KW-1185">Reference proteome</keyword>
<dbReference type="Proteomes" id="UP001231649">
    <property type="component" value="Chromosome 11"/>
</dbReference>
<evidence type="ECO:0000313" key="2">
    <source>
        <dbReference type="Proteomes" id="UP001231649"/>
    </source>
</evidence>
<protein>
    <submittedName>
        <fullName evidence="1">Uncharacterized protein</fullName>
    </submittedName>
</protein>
<organism evidence="1 2">
    <name type="scientific">Mythimna loreyi</name>
    <dbReference type="NCBI Taxonomy" id="667449"/>
    <lineage>
        <taxon>Eukaryota</taxon>
        <taxon>Metazoa</taxon>
        <taxon>Ecdysozoa</taxon>
        <taxon>Arthropoda</taxon>
        <taxon>Hexapoda</taxon>
        <taxon>Insecta</taxon>
        <taxon>Pterygota</taxon>
        <taxon>Neoptera</taxon>
        <taxon>Endopterygota</taxon>
        <taxon>Lepidoptera</taxon>
        <taxon>Glossata</taxon>
        <taxon>Ditrysia</taxon>
        <taxon>Noctuoidea</taxon>
        <taxon>Noctuidae</taxon>
        <taxon>Noctuinae</taxon>
        <taxon>Hadenini</taxon>
        <taxon>Mythimna</taxon>
    </lineage>
</organism>
<reference evidence="1" key="1">
    <citation type="submission" date="2023-03" db="EMBL/GenBank/DDBJ databases">
        <title>Chromosome-level genomes of two armyworms, Mythimna separata and Mythimna loreyi, provide insights into the biosynthesis and reception of sex pheromones.</title>
        <authorList>
            <person name="Zhao H."/>
        </authorList>
    </citation>
    <scope>NUCLEOTIDE SEQUENCE</scope>
    <source>
        <strain evidence="1">BeijingLab</strain>
    </source>
</reference>
<evidence type="ECO:0000313" key="1">
    <source>
        <dbReference type="EMBL" id="KAJ8733372.1"/>
    </source>
</evidence>
<dbReference type="EMBL" id="CM056787">
    <property type="protein sequence ID" value="KAJ8733372.1"/>
    <property type="molecule type" value="Genomic_DNA"/>
</dbReference>
<sequence>MPNLDETLIEKLVQNCFSLYKALPKNGKPIEKEWTVLSCIIEYDRSTENIQVVSLGTGSKCIGATKMMPNGSLLNDSHAEVIARRGFLLYLYENINKTLKQKQSIFNYENDQFKLKENIEFIFYSSQLPCGDASIISQNGEEEHYGDVLKLPKREAENDICDTGVKIRKIEDYVNRTGAKCLPQCEQDLKEPGINIQLLLGQVRTKPGRGDRTLSVSCSDKIAKWIHLGVQGSLLSMLCESIYISHFIFGAGVPYSRESLHRALLNRSDGLSLKLDVVPQFYQTTLVFSNISSEVNTKPAPGSMIWTKSIFNNQPLEVAVQGRKLGVTVKKALSPACSLCISKYHLYKKFLQILNNNDDLKQRICGQDKLETIPYNVMKKKSIKYFDKWLDVKEKFFKTWTIKPDMWDFCVNIN</sequence>
<gene>
    <name evidence="1" type="ORF">PYW08_001670</name>
</gene>